<protein>
    <submittedName>
        <fullName evidence="4">Uncharacterized protein</fullName>
    </submittedName>
</protein>
<dbReference type="Proteomes" id="UP001218218">
    <property type="component" value="Unassembled WGS sequence"/>
</dbReference>
<dbReference type="PANTHER" id="PTHR43976">
    <property type="entry name" value="SHORT CHAIN DEHYDROGENASE"/>
    <property type="match status" value="1"/>
</dbReference>
<evidence type="ECO:0000256" key="1">
    <source>
        <dbReference type="ARBA" id="ARBA00006484"/>
    </source>
</evidence>
<name>A0AAD6ZET5_9AGAR</name>
<evidence type="ECO:0000256" key="3">
    <source>
        <dbReference type="RuleBase" id="RU000363"/>
    </source>
</evidence>
<reference evidence="4" key="1">
    <citation type="submission" date="2023-03" db="EMBL/GenBank/DDBJ databases">
        <title>Massive genome expansion in bonnet fungi (Mycena s.s.) driven by repeated elements and novel gene families across ecological guilds.</title>
        <authorList>
            <consortium name="Lawrence Berkeley National Laboratory"/>
            <person name="Harder C.B."/>
            <person name="Miyauchi S."/>
            <person name="Viragh M."/>
            <person name="Kuo A."/>
            <person name="Thoen E."/>
            <person name="Andreopoulos B."/>
            <person name="Lu D."/>
            <person name="Skrede I."/>
            <person name="Drula E."/>
            <person name="Henrissat B."/>
            <person name="Morin E."/>
            <person name="Kohler A."/>
            <person name="Barry K."/>
            <person name="LaButti K."/>
            <person name="Morin E."/>
            <person name="Salamov A."/>
            <person name="Lipzen A."/>
            <person name="Mereny Z."/>
            <person name="Hegedus B."/>
            <person name="Baldrian P."/>
            <person name="Stursova M."/>
            <person name="Weitz H."/>
            <person name="Taylor A."/>
            <person name="Grigoriev I.V."/>
            <person name="Nagy L.G."/>
            <person name="Martin F."/>
            <person name="Kauserud H."/>
        </authorList>
    </citation>
    <scope>NUCLEOTIDE SEQUENCE</scope>
    <source>
        <strain evidence="4">CBHHK002</strain>
    </source>
</reference>
<dbReference type="PANTHER" id="PTHR43976:SF16">
    <property type="entry name" value="SHORT-CHAIN DEHYDROGENASE_REDUCTASE FAMILY PROTEIN"/>
    <property type="match status" value="1"/>
</dbReference>
<accession>A0AAD6ZET5</accession>
<dbReference type="PRINTS" id="PR00081">
    <property type="entry name" value="GDHRDH"/>
</dbReference>
<dbReference type="AlphaFoldDB" id="A0AAD6ZET5"/>
<evidence type="ECO:0000313" key="4">
    <source>
        <dbReference type="EMBL" id="KAJ7319007.1"/>
    </source>
</evidence>
<dbReference type="PRINTS" id="PR00080">
    <property type="entry name" value="SDRFAMILY"/>
</dbReference>
<dbReference type="Pfam" id="PF00106">
    <property type="entry name" value="adh_short"/>
    <property type="match status" value="1"/>
</dbReference>
<evidence type="ECO:0000256" key="2">
    <source>
        <dbReference type="ARBA" id="ARBA00023002"/>
    </source>
</evidence>
<organism evidence="4 5">
    <name type="scientific">Mycena albidolilacea</name>
    <dbReference type="NCBI Taxonomy" id="1033008"/>
    <lineage>
        <taxon>Eukaryota</taxon>
        <taxon>Fungi</taxon>
        <taxon>Dikarya</taxon>
        <taxon>Basidiomycota</taxon>
        <taxon>Agaricomycotina</taxon>
        <taxon>Agaricomycetes</taxon>
        <taxon>Agaricomycetidae</taxon>
        <taxon>Agaricales</taxon>
        <taxon>Marasmiineae</taxon>
        <taxon>Mycenaceae</taxon>
        <taxon>Mycena</taxon>
    </lineage>
</organism>
<dbReference type="CDD" id="cd05374">
    <property type="entry name" value="17beta-HSD-like_SDR_c"/>
    <property type="match status" value="1"/>
</dbReference>
<dbReference type="InterPro" id="IPR036291">
    <property type="entry name" value="NAD(P)-bd_dom_sf"/>
</dbReference>
<gene>
    <name evidence="4" type="ORF">DFH08DRAFT_891283</name>
</gene>
<dbReference type="EMBL" id="JARIHO010000055">
    <property type="protein sequence ID" value="KAJ7319007.1"/>
    <property type="molecule type" value="Genomic_DNA"/>
</dbReference>
<evidence type="ECO:0000313" key="5">
    <source>
        <dbReference type="Proteomes" id="UP001218218"/>
    </source>
</evidence>
<keyword evidence="2" id="KW-0560">Oxidoreductase</keyword>
<keyword evidence="5" id="KW-1185">Reference proteome</keyword>
<proteinExistence type="inferred from homology"/>
<dbReference type="InterPro" id="IPR051911">
    <property type="entry name" value="SDR_oxidoreductase"/>
</dbReference>
<sequence>MDTQKVWLITGTSSGFGECLVKSVLARGDRVIATARTLAKIQHLSQSENIRVLELDIISGEAAIKSIIAKAVEFWGRIDVLVNNAGHGAKGIVEETGSAQLRLQYETNVFGTLDVTTAVLPYMRARRSGTIVMIGSRTSWRAESPSTGLYASSKAALRVISESLAAEIEQFSIRTLIVEPAAFQTNSLMNTPYYTGNMISDYDQTRDSSAKWYETINALVKGDPVKAMEVLTDVVRGEGGAAGRPWPLYLPLGDLAVSGITEKCHRVLKVIDEWKDVTTGLNLDC</sequence>
<dbReference type="SUPFAM" id="SSF51735">
    <property type="entry name" value="NAD(P)-binding Rossmann-fold domains"/>
    <property type="match status" value="1"/>
</dbReference>
<dbReference type="Gene3D" id="3.40.50.720">
    <property type="entry name" value="NAD(P)-binding Rossmann-like Domain"/>
    <property type="match status" value="1"/>
</dbReference>
<comment type="caution">
    <text evidence="4">The sequence shown here is derived from an EMBL/GenBank/DDBJ whole genome shotgun (WGS) entry which is preliminary data.</text>
</comment>
<comment type="similarity">
    <text evidence="1 3">Belongs to the short-chain dehydrogenases/reductases (SDR) family.</text>
</comment>
<dbReference type="GO" id="GO:0016491">
    <property type="term" value="F:oxidoreductase activity"/>
    <property type="evidence" value="ECO:0007669"/>
    <property type="project" value="UniProtKB-KW"/>
</dbReference>
<dbReference type="InterPro" id="IPR002347">
    <property type="entry name" value="SDR_fam"/>
</dbReference>